<keyword evidence="10" id="KW-0234">DNA repair</keyword>
<keyword evidence="2" id="KW-0963">Cytoplasm</keyword>
<dbReference type="InterPro" id="IPR027417">
    <property type="entry name" value="P-loop_NTPase"/>
</dbReference>
<evidence type="ECO:0000256" key="7">
    <source>
        <dbReference type="ARBA" id="ARBA00022840"/>
    </source>
</evidence>
<keyword evidence="7" id="KW-0067">ATP-binding</keyword>
<keyword evidence="8" id="KW-0267">Excision nuclease</keyword>
<evidence type="ECO:0000313" key="11">
    <source>
        <dbReference type="EMBL" id="GAG29519.1"/>
    </source>
</evidence>
<evidence type="ECO:0000256" key="6">
    <source>
        <dbReference type="ARBA" id="ARBA00022769"/>
    </source>
</evidence>
<sequence>MVEHDEQTIRSADFILDLGPGAGEEGGYKVAEGKLERILSSRDSLTSQYLKGEKCIPVPVERRRPKGWLVILKAAEHNLKNINVRLPLSVMTAVTGVSGSGKSTLVYDILYRSLLNILYKAKQRAGRHQEILGIDQVDKVVSVDQKPIGRTPRSNPATYTGLFTSLRQLFALSPDSRMRGYSASRFSFNLSGGRCEECHGAGVKKIEMHFLPDV</sequence>
<evidence type="ECO:0008006" key="12">
    <source>
        <dbReference type="Google" id="ProtNLM"/>
    </source>
</evidence>
<dbReference type="GO" id="GO:0005524">
    <property type="term" value="F:ATP binding"/>
    <property type="evidence" value="ECO:0007669"/>
    <property type="project" value="UniProtKB-KW"/>
</dbReference>
<dbReference type="GO" id="GO:0005737">
    <property type="term" value="C:cytoplasm"/>
    <property type="evidence" value="ECO:0007669"/>
    <property type="project" value="UniProtKB-SubCell"/>
</dbReference>
<keyword evidence="9" id="KW-0238">DNA-binding</keyword>
<name>X0WEZ2_9ZZZZ</name>
<reference evidence="11" key="1">
    <citation type="journal article" date="2014" name="Front. Microbiol.">
        <title>High frequency of phylogenetically diverse reductive dehalogenase-homologous genes in deep subseafloor sedimentary metagenomes.</title>
        <authorList>
            <person name="Kawai M."/>
            <person name="Futagami T."/>
            <person name="Toyoda A."/>
            <person name="Takaki Y."/>
            <person name="Nishi S."/>
            <person name="Hori S."/>
            <person name="Arai W."/>
            <person name="Tsubouchi T."/>
            <person name="Morono Y."/>
            <person name="Uchiyama I."/>
            <person name="Ito T."/>
            <person name="Fujiyama A."/>
            <person name="Inagaki F."/>
            <person name="Takami H."/>
        </authorList>
    </citation>
    <scope>NUCLEOTIDE SEQUENCE</scope>
    <source>
        <strain evidence="11">Expedition CK06-06</strain>
    </source>
</reference>
<evidence type="ECO:0000256" key="9">
    <source>
        <dbReference type="ARBA" id="ARBA00023125"/>
    </source>
</evidence>
<evidence type="ECO:0000256" key="8">
    <source>
        <dbReference type="ARBA" id="ARBA00022881"/>
    </source>
</evidence>
<evidence type="ECO:0000256" key="3">
    <source>
        <dbReference type="ARBA" id="ARBA00022737"/>
    </source>
</evidence>
<keyword evidence="4" id="KW-0547">Nucleotide-binding</keyword>
<protein>
    <recommendedName>
        <fullName evidence="12">UvrA interaction domain-containing protein</fullName>
    </recommendedName>
</protein>
<evidence type="ECO:0000256" key="2">
    <source>
        <dbReference type="ARBA" id="ARBA00022490"/>
    </source>
</evidence>
<evidence type="ECO:0000256" key="4">
    <source>
        <dbReference type="ARBA" id="ARBA00022741"/>
    </source>
</evidence>
<keyword evidence="6" id="KW-0228">DNA excision</keyword>
<feature type="non-terminal residue" evidence="11">
    <location>
        <position position="214"/>
    </location>
</feature>
<keyword evidence="5" id="KW-0227">DNA damage</keyword>
<gene>
    <name evidence="11" type="ORF">S01H1_71695</name>
</gene>
<dbReference type="Gene3D" id="1.20.1580.10">
    <property type="entry name" value="ABC transporter ATPase like domain"/>
    <property type="match status" value="1"/>
</dbReference>
<dbReference type="Gene3D" id="3.40.50.300">
    <property type="entry name" value="P-loop containing nucleotide triphosphate hydrolases"/>
    <property type="match status" value="2"/>
</dbReference>
<dbReference type="GO" id="GO:0004518">
    <property type="term" value="F:nuclease activity"/>
    <property type="evidence" value="ECO:0007669"/>
    <property type="project" value="UniProtKB-KW"/>
</dbReference>
<dbReference type="PANTHER" id="PTHR43152:SF3">
    <property type="entry name" value="UVRABC SYSTEM PROTEIN A"/>
    <property type="match status" value="1"/>
</dbReference>
<organism evidence="11">
    <name type="scientific">marine sediment metagenome</name>
    <dbReference type="NCBI Taxonomy" id="412755"/>
    <lineage>
        <taxon>unclassified sequences</taxon>
        <taxon>metagenomes</taxon>
        <taxon>ecological metagenomes</taxon>
    </lineage>
</organism>
<accession>X0WEZ2</accession>
<dbReference type="EMBL" id="BARS01047761">
    <property type="protein sequence ID" value="GAG29519.1"/>
    <property type="molecule type" value="Genomic_DNA"/>
</dbReference>
<evidence type="ECO:0000256" key="5">
    <source>
        <dbReference type="ARBA" id="ARBA00022763"/>
    </source>
</evidence>
<evidence type="ECO:0000256" key="10">
    <source>
        <dbReference type="ARBA" id="ARBA00023204"/>
    </source>
</evidence>
<dbReference type="GO" id="GO:0003677">
    <property type="term" value="F:DNA binding"/>
    <property type="evidence" value="ECO:0007669"/>
    <property type="project" value="UniProtKB-KW"/>
</dbReference>
<dbReference type="GO" id="GO:0006281">
    <property type="term" value="P:DNA repair"/>
    <property type="evidence" value="ECO:0007669"/>
    <property type="project" value="UniProtKB-KW"/>
</dbReference>
<keyword evidence="3" id="KW-0677">Repeat</keyword>
<comment type="caution">
    <text evidence="11">The sequence shown here is derived from an EMBL/GenBank/DDBJ whole genome shotgun (WGS) entry which is preliminary data.</text>
</comment>
<proteinExistence type="predicted"/>
<comment type="subcellular location">
    <subcellularLocation>
        <location evidence="1">Cytoplasm</location>
    </subcellularLocation>
</comment>
<evidence type="ECO:0000256" key="1">
    <source>
        <dbReference type="ARBA" id="ARBA00004496"/>
    </source>
</evidence>
<dbReference type="SUPFAM" id="SSF52540">
    <property type="entry name" value="P-loop containing nucleoside triphosphate hydrolases"/>
    <property type="match status" value="1"/>
</dbReference>
<dbReference type="PANTHER" id="PTHR43152">
    <property type="entry name" value="UVRABC SYSTEM PROTEIN A"/>
    <property type="match status" value="1"/>
</dbReference>
<dbReference type="AlphaFoldDB" id="X0WEZ2"/>